<sequence length="168" mass="18466">MMAGLKGPSVDLERRKTPEPPIPAAVNGLGYTSVEAEDSDRRTNLLNVTSDVLPTAYQSLGPNPMDRDANAPQLYTPPQSEPLIPPATTYYRSKTPHYNKQSDYDIESRFPQKQRNIAYTNNDYGQDGGPRRKTESGTCKKALIVLGIVHIIVAIIVIAVRVTTANGR</sequence>
<dbReference type="EMBL" id="CAJVRL010000099">
    <property type="protein sequence ID" value="CAG8960511.1"/>
    <property type="molecule type" value="Genomic_DNA"/>
</dbReference>
<keyword evidence="2" id="KW-0812">Transmembrane</keyword>
<evidence type="ECO:0000256" key="2">
    <source>
        <dbReference type="SAM" id="Phobius"/>
    </source>
</evidence>
<keyword evidence="4" id="KW-1185">Reference proteome</keyword>
<evidence type="ECO:0000256" key="1">
    <source>
        <dbReference type="SAM" id="MobiDB-lite"/>
    </source>
</evidence>
<evidence type="ECO:0000313" key="4">
    <source>
        <dbReference type="Proteomes" id="UP000696280"/>
    </source>
</evidence>
<feature type="transmembrane region" description="Helical" evidence="2">
    <location>
        <begin position="142"/>
        <end position="162"/>
    </location>
</feature>
<proteinExistence type="predicted"/>
<dbReference type="AlphaFoldDB" id="A0A9N9L8L4"/>
<name>A0A9N9L8L4_9HELO</name>
<evidence type="ECO:0000313" key="3">
    <source>
        <dbReference type="EMBL" id="CAG8960511.1"/>
    </source>
</evidence>
<dbReference type="Proteomes" id="UP000696280">
    <property type="component" value="Unassembled WGS sequence"/>
</dbReference>
<protein>
    <submittedName>
        <fullName evidence="3">Uncharacterized protein</fullName>
    </submittedName>
</protein>
<gene>
    <name evidence="3" type="ORF">HYFRA_00008231</name>
</gene>
<feature type="region of interest" description="Disordered" evidence="1">
    <location>
        <begin position="58"/>
        <end position="85"/>
    </location>
</feature>
<keyword evidence="2" id="KW-0472">Membrane</keyword>
<dbReference type="OrthoDB" id="10332365at2759"/>
<organism evidence="3 4">
    <name type="scientific">Hymenoscyphus fraxineus</name>
    <dbReference type="NCBI Taxonomy" id="746836"/>
    <lineage>
        <taxon>Eukaryota</taxon>
        <taxon>Fungi</taxon>
        <taxon>Dikarya</taxon>
        <taxon>Ascomycota</taxon>
        <taxon>Pezizomycotina</taxon>
        <taxon>Leotiomycetes</taxon>
        <taxon>Helotiales</taxon>
        <taxon>Helotiaceae</taxon>
        <taxon>Hymenoscyphus</taxon>
    </lineage>
</organism>
<keyword evidence="2" id="KW-1133">Transmembrane helix</keyword>
<accession>A0A9N9L8L4</accession>
<comment type="caution">
    <text evidence="3">The sequence shown here is derived from an EMBL/GenBank/DDBJ whole genome shotgun (WGS) entry which is preliminary data.</text>
</comment>
<feature type="region of interest" description="Disordered" evidence="1">
    <location>
        <begin position="1"/>
        <end position="27"/>
    </location>
</feature>
<reference evidence="3" key="1">
    <citation type="submission" date="2021-07" db="EMBL/GenBank/DDBJ databases">
        <authorList>
            <person name="Durling M."/>
        </authorList>
    </citation>
    <scope>NUCLEOTIDE SEQUENCE</scope>
</reference>